<dbReference type="GO" id="GO:0004803">
    <property type="term" value="F:transposase activity"/>
    <property type="evidence" value="ECO:0007669"/>
    <property type="project" value="InterPro"/>
</dbReference>
<sequence>MFIVPSEAGNKQEISNSISRFIHAFKVGSLLKKCNCKKEKGIPFMKLFTYILCNVFRDRSMYMQKKTGSFREDFSRNTYYRFLRSARSNSFIPINFSLLASSKEENILGEVKSYDRRSLAGKRRIMAQRKGTDVMIQLIDEAMKAGHKAGYVLFDSWFSNPHQIVEPKDKGLDTIAMVKISSRISYEFNGERRNIKQIYNSCKKRRGRSRYLLSVPVRVGQDKKDGHSVDAGIVCVRNRINRKDWLALVCTDMSLREEDIIRIYGKRWDIEVFFKTCKSFLNLGSEYHGLSYDALTAHVALVFTGYMLMSVAKRDDEDERTLGELFYFMVDEAADITFSQSMKILPDAMPASIRTVFQASEEQINTFMNDFISRLPEYMQKSLPADTAA</sequence>
<evidence type="ECO:0000313" key="2">
    <source>
        <dbReference type="EMBL" id="EHO15832.1"/>
    </source>
</evidence>
<dbReference type="Proteomes" id="UP000018466">
    <property type="component" value="Unassembled WGS sequence"/>
</dbReference>
<gene>
    <name evidence="2" type="ORF">HMPREF9623_01743</name>
</gene>
<accession>A0AA36Y3M2</accession>
<name>A0AA36Y3M2_9FIRM</name>
<dbReference type="GeneID" id="86941467"/>
<dbReference type="RefSeq" id="WP_009533563.1">
    <property type="nucleotide sequence ID" value="NZ_JH590864.1"/>
</dbReference>
<dbReference type="InterPro" id="IPR002559">
    <property type="entry name" value="Transposase_11"/>
</dbReference>
<dbReference type="AlphaFoldDB" id="A0AA36Y3M2"/>
<dbReference type="Gene3D" id="3.90.350.10">
    <property type="entry name" value="Transposase Inhibitor Protein From Tn5, Chain A, domain 1"/>
    <property type="match status" value="1"/>
</dbReference>
<comment type="caution">
    <text evidence="2">The sequence shown here is derived from an EMBL/GenBank/DDBJ whole genome shotgun (WGS) entry which is preliminary data.</text>
</comment>
<dbReference type="SUPFAM" id="SSF53098">
    <property type="entry name" value="Ribonuclease H-like"/>
    <property type="match status" value="1"/>
</dbReference>
<dbReference type="InterPro" id="IPR012337">
    <property type="entry name" value="RNaseH-like_sf"/>
</dbReference>
<evidence type="ECO:0000259" key="1">
    <source>
        <dbReference type="Pfam" id="PF01609"/>
    </source>
</evidence>
<protein>
    <recommendedName>
        <fullName evidence="1">Transposase IS4-like domain-containing protein</fullName>
    </recommendedName>
</protein>
<reference evidence="2 3" key="1">
    <citation type="submission" date="2011-10" db="EMBL/GenBank/DDBJ databases">
        <title>The Genome Sequence of Lachnospiraceae bacterium ACC2.</title>
        <authorList>
            <consortium name="The Broad Institute Genome Sequencing Platform"/>
            <person name="Earl A."/>
            <person name="Ward D."/>
            <person name="Feldgarden M."/>
            <person name="Gevers D."/>
            <person name="Sizova M."/>
            <person name="Hazen A."/>
            <person name="Epstein S."/>
            <person name="Young S.K."/>
            <person name="Zeng Q."/>
            <person name="Gargeya S."/>
            <person name="Fitzgerald M."/>
            <person name="Haas B."/>
            <person name="Abouelleil A."/>
            <person name="Alvarado L."/>
            <person name="Arachchi H.M."/>
            <person name="Berlin A."/>
            <person name="Brown A."/>
            <person name="Chapman S.B."/>
            <person name="Chen Z."/>
            <person name="Dunbar C."/>
            <person name="Freedman E."/>
            <person name="Gearin G."/>
            <person name="Goldberg J."/>
            <person name="Griggs A."/>
            <person name="Gujja S."/>
            <person name="Heiman D."/>
            <person name="Howarth C."/>
            <person name="Larson L."/>
            <person name="Lui A."/>
            <person name="MacDonald P.J.P."/>
            <person name="Montmayeur A."/>
            <person name="Murphy C."/>
            <person name="Neiman D."/>
            <person name="Pearson M."/>
            <person name="Priest M."/>
            <person name="Roberts A."/>
            <person name="Saif S."/>
            <person name="Shea T."/>
            <person name="Shenoy N."/>
            <person name="Sisk P."/>
            <person name="Stolte C."/>
            <person name="Sykes S."/>
            <person name="Wortman J."/>
            <person name="Nusbaum C."/>
            <person name="Birren B."/>
        </authorList>
    </citation>
    <scope>NUCLEOTIDE SEQUENCE [LARGE SCALE GENOMIC DNA]</scope>
    <source>
        <strain evidence="2 3">ACC2</strain>
    </source>
</reference>
<keyword evidence="3" id="KW-1185">Reference proteome</keyword>
<dbReference type="GO" id="GO:0006313">
    <property type="term" value="P:DNA transposition"/>
    <property type="evidence" value="ECO:0007669"/>
    <property type="project" value="InterPro"/>
</dbReference>
<dbReference type="EMBL" id="AGEL01000014">
    <property type="protein sequence ID" value="EHO15832.1"/>
    <property type="molecule type" value="Genomic_DNA"/>
</dbReference>
<dbReference type="GO" id="GO:0003677">
    <property type="term" value="F:DNA binding"/>
    <property type="evidence" value="ECO:0007669"/>
    <property type="project" value="InterPro"/>
</dbReference>
<organism evidence="2 3">
    <name type="scientific">Stomatobaculum longum</name>
    <dbReference type="NCBI Taxonomy" id="796942"/>
    <lineage>
        <taxon>Bacteria</taxon>
        <taxon>Bacillati</taxon>
        <taxon>Bacillota</taxon>
        <taxon>Clostridia</taxon>
        <taxon>Lachnospirales</taxon>
        <taxon>Lachnospiraceae</taxon>
        <taxon>Stomatobaculum</taxon>
    </lineage>
</organism>
<feature type="domain" description="Transposase IS4-like" evidence="1">
    <location>
        <begin position="132"/>
        <end position="307"/>
    </location>
</feature>
<evidence type="ECO:0000313" key="3">
    <source>
        <dbReference type="Proteomes" id="UP000018466"/>
    </source>
</evidence>
<proteinExistence type="predicted"/>
<dbReference type="Pfam" id="PF01609">
    <property type="entry name" value="DDE_Tnp_1"/>
    <property type="match status" value="1"/>
</dbReference>